<dbReference type="HAMAP" id="MF_00230">
    <property type="entry name" value="CobT"/>
    <property type="match status" value="1"/>
</dbReference>
<dbReference type="RefSeq" id="WP_066162704.1">
    <property type="nucleotide sequence ID" value="NZ_CP136137.1"/>
</dbReference>
<evidence type="ECO:0000256" key="7">
    <source>
        <dbReference type="ARBA" id="ARBA00022676"/>
    </source>
</evidence>
<accession>A0ABZ2TYN2</accession>
<dbReference type="CDD" id="cd00544">
    <property type="entry name" value="CobU"/>
    <property type="match status" value="1"/>
</dbReference>
<dbReference type="CDD" id="cd02439">
    <property type="entry name" value="DMB-PRT_CobT"/>
    <property type="match status" value="1"/>
</dbReference>
<evidence type="ECO:0000313" key="12">
    <source>
        <dbReference type="EMBL" id="WYY06457.1"/>
    </source>
</evidence>
<dbReference type="InterPro" id="IPR023195">
    <property type="entry name" value="Nict_dMeBzImd_PRibTrfase_N"/>
</dbReference>
<dbReference type="EMBL" id="CP136137">
    <property type="protein sequence ID" value="WYY06457.1"/>
    <property type="molecule type" value="Genomic_DNA"/>
</dbReference>
<dbReference type="NCBIfam" id="TIGR03160">
    <property type="entry name" value="cobT_DBIPRT"/>
    <property type="match status" value="1"/>
</dbReference>
<evidence type="ECO:0000256" key="11">
    <source>
        <dbReference type="HAMAP-Rule" id="MF_00230"/>
    </source>
</evidence>
<organism evidence="12 13">
    <name type="scientific">Gordonia hydrophobica</name>
    <dbReference type="NCBI Taxonomy" id="40516"/>
    <lineage>
        <taxon>Bacteria</taxon>
        <taxon>Bacillati</taxon>
        <taxon>Actinomycetota</taxon>
        <taxon>Actinomycetes</taxon>
        <taxon>Mycobacteriales</taxon>
        <taxon>Gordoniaceae</taxon>
        <taxon>Gordonia</taxon>
    </lineage>
</organism>
<dbReference type="Pfam" id="PF02283">
    <property type="entry name" value="CobU"/>
    <property type="match status" value="1"/>
</dbReference>
<evidence type="ECO:0000256" key="10">
    <source>
        <dbReference type="ARBA" id="ARBA00047340"/>
    </source>
</evidence>
<dbReference type="InterPro" id="IPR003203">
    <property type="entry name" value="CobU/CobP"/>
</dbReference>
<dbReference type="SUPFAM" id="SSF52540">
    <property type="entry name" value="P-loop containing nucleoside triphosphate hydrolases"/>
    <property type="match status" value="1"/>
</dbReference>
<keyword evidence="6 11" id="KW-0169">Cobalamin biosynthesis</keyword>
<name>A0ABZ2TYN2_9ACTN</name>
<dbReference type="GO" id="GO:0008939">
    <property type="term" value="F:nicotinate-nucleotide-dimethylbenzimidazole phosphoribosyltransferase activity"/>
    <property type="evidence" value="ECO:0007669"/>
    <property type="project" value="UniProtKB-EC"/>
</dbReference>
<dbReference type="PANTHER" id="PTHR43463:SF1">
    <property type="entry name" value="NICOTINATE-NUCLEOTIDE--DIMETHYLBENZIMIDAZOLE PHOSPHORIBOSYLTRANSFERASE"/>
    <property type="match status" value="1"/>
</dbReference>
<evidence type="ECO:0000256" key="1">
    <source>
        <dbReference type="ARBA" id="ARBA00002197"/>
    </source>
</evidence>
<gene>
    <name evidence="11 12" type="primary">cobT</name>
    <name evidence="12" type="ORF">RVF87_15470</name>
</gene>
<comment type="function">
    <text evidence="1 11">Catalyzes the synthesis of alpha-ribazole-5'-phosphate from nicotinate mononucleotide (NAMN) and 5,6-dimethylbenzimidazole (DMB).</text>
</comment>
<sequence length="585" mass="60345">MRALVLGGIRSGKSAHAEGLLAASTAVRYIATGDADGDPSWRRRIDAHRDRRDARYRTVESRDLVGQLRDAPAAATLIDDLGMWLTARLDATGAWNDDTVDLGDEIDAVCAAIADFRGDLAIVSPEVGLTVVPETAAGRRFADELGRLNTAVAAVCDTVTLVVAGRALDLPAATTSGPAARPTLETPAPAVHAPVVPAPVITPSVTTPPGPPASEVPASAAAVDIAAAELPAVELSAVDAEVFPTVELPDHRIVEEARLRQTQLTKPPLSLGRLEDLGVWMSSCQGVCPPRRLTAPAVVVFAGDHAVATDGVSAYPPEVTAQMVANIAAGGAAINVLARRAGAAVHVLDMAVAADTDPHVSRYKVRSGSGDLRRGESLTIAEARQAVAAGRAMADQLVDTGADLLIAGDMGIGNTTPASVLIGTLTDREPVVVVGRGTGIDDARWIRKTAAIRDGMRHARRYRNEPLALLAAVAGADIAAMAGFLAQSAVRKTPALIDGVITASAALIAHRMAPGASSWWQAGHLSTEPAHRFALDDLGLTPILDLSMRLGEGTGAAAALPLVASSIDILTEMATFGEAGVSDGQ</sequence>
<dbReference type="InterPro" id="IPR003200">
    <property type="entry name" value="Nict_dMeBzImd_PRibTrfase"/>
</dbReference>
<dbReference type="Gene3D" id="1.10.1610.10">
    <property type="match status" value="1"/>
</dbReference>
<protein>
    <recommendedName>
        <fullName evidence="5 11">Nicotinate-nucleotide--dimethylbenzimidazole phosphoribosyltransferase</fullName>
        <shortName evidence="11">NN:DBI PRT</shortName>
        <ecNumber evidence="4 11">2.4.2.21</ecNumber>
    </recommendedName>
    <alternativeName>
        <fullName evidence="9 11">N(1)-alpha-phosphoribosyltransferase</fullName>
    </alternativeName>
</protein>
<dbReference type="Gene3D" id="3.40.50.300">
    <property type="entry name" value="P-loop containing nucleotide triphosphate hydrolases"/>
    <property type="match status" value="1"/>
</dbReference>
<keyword evidence="8 11" id="KW-0808">Transferase</keyword>
<dbReference type="EC" id="2.4.2.21" evidence="4 11"/>
<evidence type="ECO:0000256" key="2">
    <source>
        <dbReference type="ARBA" id="ARBA00005049"/>
    </source>
</evidence>
<evidence type="ECO:0000256" key="3">
    <source>
        <dbReference type="ARBA" id="ARBA00007110"/>
    </source>
</evidence>
<reference evidence="12 13" key="1">
    <citation type="journal article" date="2023" name="Virus Evol.">
        <title>Computational host range prediction-The good, the bad, and the ugly.</title>
        <authorList>
            <person name="Howell A.A."/>
            <person name="Versoza C.J."/>
            <person name="Pfeifer S.P."/>
        </authorList>
    </citation>
    <scope>NUCLEOTIDE SEQUENCE [LARGE SCALE GENOMIC DNA]</scope>
    <source>
        <strain evidence="12 13">1610/1b</strain>
    </source>
</reference>
<dbReference type="InterPro" id="IPR017846">
    <property type="entry name" value="Nict_dMeBzImd_PRibTrfase_bact"/>
</dbReference>
<evidence type="ECO:0000256" key="4">
    <source>
        <dbReference type="ARBA" id="ARBA00011991"/>
    </source>
</evidence>
<dbReference type="PANTHER" id="PTHR43463">
    <property type="entry name" value="NICOTINATE-NUCLEOTIDE--DIMETHYLBENZIMIDAZOLE PHOSPHORIBOSYLTRANSFERASE"/>
    <property type="match status" value="1"/>
</dbReference>
<evidence type="ECO:0000256" key="8">
    <source>
        <dbReference type="ARBA" id="ARBA00022679"/>
    </source>
</evidence>
<comment type="pathway">
    <text evidence="2 11">Nucleoside biosynthesis; alpha-ribazole biosynthesis; alpha-ribazole from 5,6-dimethylbenzimidazole: step 1/2.</text>
</comment>
<dbReference type="InterPro" id="IPR027417">
    <property type="entry name" value="P-loop_NTPase"/>
</dbReference>
<keyword evidence="7 11" id="KW-0328">Glycosyltransferase</keyword>
<evidence type="ECO:0000313" key="13">
    <source>
        <dbReference type="Proteomes" id="UP001479933"/>
    </source>
</evidence>
<dbReference type="Proteomes" id="UP001479933">
    <property type="component" value="Chromosome"/>
</dbReference>
<proteinExistence type="inferred from homology"/>
<evidence type="ECO:0000256" key="6">
    <source>
        <dbReference type="ARBA" id="ARBA00022573"/>
    </source>
</evidence>
<dbReference type="Gene3D" id="3.40.50.10210">
    <property type="match status" value="1"/>
</dbReference>
<feature type="active site" description="Proton acceptor" evidence="11">
    <location>
        <position position="552"/>
    </location>
</feature>
<dbReference type="NCBIfam" id="NF000996">
    <property type="entry name" value="PRK00105.1"/>
    <property type="match status" value="1"/>
</dbReference>
<dbReference type="InterPro" id="IPR036087">
    <property type="entry name" value="Nict_dMeBzImd_PRibTrfase_sf"/>
</dbReference>
<comment type="catalytic activity">
    <reaction evidence="10 11">
        <text>5,6-dimethylbenzimidazole + nicotinate beta-D-ribonucleotide = alpha-ribazole 5'-phosphate + nicotinate + H(+)</text>
        <dbReference type="Rhea" id="RHEA:11196"/>
        <dbReference type="ChEBI" id="CHEBI:15378"/>
        <dbReference type="ChEBI" id="CHEBI:15890"/>
        <dbReference type="ChEBI" id="CHEBI:32544"/>
        <dbReference type="ChEBI" id="CHEBI:57502"/>
        <dbReference type="ChEBI" id="CHEBI:57918"/>
        <dbReference type="EC" id="2.4.2.21"/>
    </reaction>
</comment>
<dbReference type="SUPFAM" id="SSF52733">
    <property type="entry name" value="Nicotinate mononucleotide:5,6-dimethylbenzimidazole phosphoribosyltransferase (CobT)"/>
    <property type="match status" value="1"/>
</dbReference>
<evidence type="ECO:0000256" key="5">
    <source>
        <dbReference type="ARBA" id="ARBA00015486"/>
    </source>
</evidence>
<evidence type="ECO:0000256" key="9">
    <source>
        <dbReference type="ARBA" id="ARBA00030686"/>
    </source>
</evidence>
<comment type="similarity">
    <text evidence="3 11">Belongs to the CobT family.</text>
</comment>
<keyword evidence="13" id="KW-1185">Reference proteome</keyword>
<dbReference type="Pfam" id="PF02277">
    <property type="entry name" value="DBI_PRT"/>
    <property type="match status" value="1"/>
</dbReference>